<gene>
    <name evidence="2" type="ORF">K4G66_07095</name>
</gene>
<keyword evidence="1" id="KW-0812">Transmembrane</keyword>
<dbReference type="InterPro" id="IPR021683">
    <property type="entry name" value="DUF3267"/>
</dbReference>
<protein>
    <submittedName>
        <fullName evidence="2">DUF3267 domain-containing protein</fullName>
    </submittedName>
</protein>
<organism evidence="2">
    <name type="scientific">Roseihalotalea indica</name>
    <dbReference type="NCBI Taxonomy" id="2867963"/>
    <lineage>
        <taxon>Bacteria</taxon>
        <taxon>Pseudomonadati</taxon>
        <taxon>Bacteroidota</taxon>
        <taxon>Cytophagia</taxon>
        <taxon>Cytophagales</taxon>
        <taxon>Catalimonadaceae</taxon>
        <taxon>Roseihalotalea</taxon>
    </lineage>
</organism>
<dbReference type="Pfam" id="PF11667">
    <property type="entry name" value="DUF3267"/>
    <property type="match status" value="1"/>
</dbReference>
<dbReference type="EMBL" id="CP120682">
    <property type="protein sequence ID" value="WKN38467.1"/>
    <property type="molecule type" value="Genomic_DNA"/>
</dbReference>
<reference evidence="2" key="2">
    <citation type="journal article" date="2024" name="Antonie Van Leeuwenhoek">
        <title>Roseihalotalea indica gen. nov., sp. nov., a halophilic Bacteroidetes from mesopelagic Southwest Indian Ocean with higher carbohydrate metabolic potential.</title>
        <authorList>
            <person name="Chen B."/>
            <person name="Zhang M."/>
            <person name="Lin D."/>
            <person name="Ye J."/>
            <person name="Tang K."/>
        </authorList>
    </citation>
    <scope>NUCLEOTIDE SEQUENCE</scope>
    <source>
        <strain evidence="2">TK19036</strain>
    </source>
</reference>
<evidence type="ECO:0000256" key="1">
    <source>
        <dbReference type="SAM" id="Phobius"/>
    </source>
</evidence>
<reference evidence="2" key="1">
    <citation type="journal article" date="2023" name="Comput. Struct. Biotechnol. J.">
        <title>Discovery of a novel marine Bacteroidetes with a rich repertoire of carbohydrate-active enzymes.</title>
        <authorList>
            <person name="Chen B."/>
            <person name="Liu G."/>
            <person name="Chen Q."/>
            <person name="Wang H."/>
            <person name="Liu L."/>
            <person name="Tang K."/>
        </authorList>
    </citation>
    <scope>NUCLEOTIDE SEQUENCE</scope>
    <source>
        <strain evidence="2">TK19036</strain>
    </source>
</reference>
<sequence length="187" mass="20856">MKDLSVPMARVQVLVLPFIAASSLLLIPYGLIWGWEGIASGFSQFFELIYFIPTMLLGIIVHEGLHGLGWKYVGKLRWKDMAYGIQWKSLTPYAHSKKPMLKSAYVMGSLLPGIILGLLPYLAALAIGHNWLVIFGVVFTFSAGGDFWVVYTLRNISEKALVQDHPKNAGCIVFDSEDQELPVIFHS</sequence>
<feature type="transmembrane region" description="Helical" evidence="1">
    <location>
        <begin position="12"/>
        <end position="35"/>
    </location>
</feature>
<keyword evidence="1" id="KW-0472">Membrane</keyword>
<feature type="transmembrane region" description="Helical" evidence="1">
    <location>
        <begin position="131"/>
        <end position="151"/>
    </location>
</feature>
<accession>A0AA49GP99</accession>
<feature type="transmembrane region" description="Helical" evidence="1">
    <location>
        <begin position="104"/>
        <end position="125"/>
    </location>
</feature>
<name>A0AA49GP99_9BACT</name>
<keyword evidence="1" id="KW-1133">Transmembrane helix</keyword>
<feature type="transmembrane region" description="Helical" evidence="1">
    <location>
        <begin position="41"/>
        <end position="61"/>
    </location>
</feature>
<dbReference type="AlphaFoldDB" id="A0AA49GP99"/>
<proteinExistence type="predicted"/>
<evidence type="ECO:0000313" key="2">
    <source>
        <dbReference type="EMBL" id="WKN38467.1"/>
    </source>
</evidence>